<organism evidence="1">
    <name type="scientific">Tanacetum cinerariifolium</name>
    <name type="common">Dalmatian daisy</name>
    <name type="synonym">Chrysanthemum cinerariifolium</name>
    <dbReference type="NCBI Taxonomy" id="118510"/>
    <lineage>
        <taxon>Eukaryota</taxon>
        <taxon>Viridiplantae</taxon>
        <taxon>Streptophyta</taxon>
        <taxon>Embryophyta</taxon>
        <taxon>Tracheophyta</taxon>
        <taxon>Spermatophyta</taxon>
        <taxon>Magnoliopsida</taxon>
        <taxon>eudicotyledons</taxon>
        <taxon>Gunneridae</taxon>
        <taxon>Pentapetalae</taxon>
        <taxon>asterids</taxon>
        <taxon>campanulids</taxon>
        <taxon>Asterales</taxon>
        <taxon>Asteraceae</taxon>
        <taxon>Asteroideae</taxon>
        <taxon>Anthemideae</taxon>
        <taxon>Anthemidinae</taxon>
        <taxon>Tanacetum</taxon>
    </lineage>
</organism>
<sequence length="264" mass="30898">MMMLCIPWDCGVMRFKMRIKSLVTAETLPFPISRHDVSYLQDTQPESTRKTLAFGEDFQDNSNKEVDERSSEEYLRELDDEEEVFDDEEVTQVKVLMALADDELTVIKSHAQNGYDQEMVPKNKDWPERLNPDIKLLNINTGRILVLESQTVNESLETLNTHESSKDYEAKFLTPLPLMKNLQGSSPSPEKYTLVIVDEYSRYTWVYFLRRKRQVHEMIMSFIRMEENHVPEVIVLNEHNVPLTEDIEDPLDLINTEGTHERNI</sequence>
<accession>A0A699H3K7</accession>
<dbReference type="AlphaFoldDB" id="A0A699H3K7"/>
<protein>
    <submittedName>
        <fullName evidence="1">Retrovirus-related Pol polyprotein from transposon TNT 1-94</fullName>
    </submittedName>
</protein>
<comment type="caution">
    <text evidence="1">The sequence shown here is derived from an EMBL/GenBank/DDBJ whole genome shotgun (WGS) entry which is preliminary data.</text>
</comment>
<gene>
    <name evidence="1" type="ORF">Tci_300249</name>
</gene>
<evidence type="ECO:0000313" key="1">
    <source>
        <dbReference type="EMBL" id="GEX28274.1"/>
    </source>
</evidence>
<dbReference type="EMBL" id="BKCJ010099372">
    <property type="protein sequence ID" value="GEX28274.1"/>
    <property type="molecule type" value="Genomic_DNA"/>
</dbReference>
<proteinExistence type="predicted"/>
<reference evidence="1" key="1">
    <citation type="journal article" date="2019" name="Sci. Rep.">
        <title>Draft genome of Tanacetum cinerariifolium, the natural source of mosquito coil.</title>
        <authorList>
            <person name="Yamashiro T."/>
            <person name="Shiraishi A."/>
            <person name="Satake H."/>
            <person name="Nakayama K."/>
        </authorList>
    </citation>
    <scope>NUCLEOTIDE SEQUENCE</scope>
</reference>
<name>A0A699H3K7_TANCI</name>